<dbReference type="Proteomes" id="UP000553980">
    <property type="component" value="Unassembled WGS sequence"/>
</dbReference>
<sequence>MYEALVRAVKQWYQWRTINFGGPDAPD</sequence>
<accession>A0AB34YYY6</accession>
<dbReference type="EMBL" id="JACIEX010000023">
    <property type="protein sequence ID" value="MBB4096221.1"/>
    <property type="molecule type" value="Genomic_DNA"/>
</dbReference>
<evidence type="ECO:0000313" key="3">
    <source>
        <dbReference type="Proteomes" id="UP000553980"/>
    </source>
</evidence>
<dbReference type="EMBL" id="JACIEX010000042">
    <property type="protein sequence ID" value="MBB4096430.1"/>
    <property type="molecule type" value="Genomic_DNA"/>
</dbReference>
<feature type="non-terminal residue" evidence="2">
    <location>
        <position position="27"/>
    </location>
</feature>
<evidence type="ECO:0000313" key="1">
    <source>
        <dbReference type="EMBL" id="MBB4096221.1"/>
    </source>
</evidence>
<protein>
    <submittedName>
        <fullName evidence="2">Uncharacterized protein</fullName>
    </submittedName>
</protein>
<comment type="caution">
    <text evidence="2">The sequence shown here is derived from an EMBL/GenBank/DDBJ whole genome shotgun (WGS) entry which is preliminary data.</text>
</comment>
<keyword evidence="3" id="KW-1185">Reference proteome</keyword>
<proteinExistence type="predicted"/>
<organism evidence="2 3">
    <name type="scientific">Brucella pecoris</name>
    <dbReference type="NCBI Taxonomy" id="867683"/>
    <lineage>
        <taxon>Bacteria</taxon>
        <taxon>Pseudomonadati</taxon>
        <taxon>Pseudomonadota</taxon>
        <taxon>Alphaproteobacteria</taxon>
        <taxon>Hyphomicrobiales</taxon>
        <taxon>Brucellaceae</taxon>
        <taxon>Brucella/Ochrobactrum group</taxon>
        <taxon>Brucella</taxon>
    </lineage>
</organism>
<gene>
    <name evidence="1" type="ORF">GGQ79_004780</name>
    <name evidence="2" type="ORF">GGQ79_004999</name>
</gene>
<name>A0AB34YYY6_9HYPH</name>
<dbReference type="AlphaFoldDB" id="A0AB34YYY6"/>
<evidence type="ECO:0000313" key="2">
    <source>
        <dbReference type="EMBL" id="MBB4096430.1"/>
    </source>
</evidence>
<reference evidence="2 3" key="1">
    <citation type="submission" date="2020-08" db="EMBL/GenBank/DDBJ databases">
        <title>Genomic Encyclopedia of Type Strains, Phase IV (KMG-IV): sequencing the most valuable type-strain genomes for metagenomic binning, comparative biology and taxonomic classification.</title>
        <authorList>
            <person name="Goeker M."/>
        </authorList>
    </citation>
    <scope>NUCLEOTIDE SEQUENCE [LARGE SCALE GENOMIC DNA]</scope>
    <source>
        <strain evidence="2 3">DSM 23868</strain>
    </source>
</reference>